<dbReference type="SUPFAM" id="SSF55298">
    <property type="entry name" value="YjgF-like"/>
    <property type="match status" value="1"/>
</dbReference>
<evidence type="ECO:0000313" key="5">
    <source>
        <dbReference type="Proteomes" id="UP000622797"/>
    </source>
</evidence>
<evidence type="ECO:0000259" key="3">
    <source>
        <dbReference type="Pfam" id="PF07859"/>
    </source>
</evidence>
<comment type="caution">
    <text evidence="4">The sequence shown here is derived from an EMBL/GenBank/DDBJ whole genome shotgun (WGS) entry which is preliminary data.</text>
</comment>
<reference evidence="4" key="1">
    <citation type="journal article" date="2020" name="BMC Genomics">
        <title>Correction to: Identification and distribution of gene clusters required for synthesis of sphingolipid metabolism inhibitors in diverse species of the filamentous fungus Fusarium.</title>
        <authorList>
            <person name="Kim H.S."/>
            <person name="Lohmar J.M."/>
            <person name="Busman M."/>
            <person name="Brown D.W."/>
            <person name="Naumann T.A."/>
            <person name="Divon H.H."/>
            <person name="Lysoe E."/>
            <person name="Uhlig S."/>
            <person name="Proctor R.H."/>
        </authorList>
    </citation>
    <scope>NUCLEOTIDE SEQUENCE</scope>
    <source>
        <strain evidence="4">NRRL 20472</strain>
    </source>
</reference>
<dbReference type="AlphaFoldDB" id="A0A8H4UA06"/>
<feature type="compositionally biased region" description="Low complexity" evidence="2">
    <location>
        <begin position="328"/>
        <end position="348"/>
    </location>
</feature>
<dbReference type="OrthoDB" id="433474at2759"/>
<dbReference type="SUPFAM" id="SSF53474">
    <property type="entry name" value="alpha/beta-Hydrolases"/>
    <property type="match status" value="1"/>
</dbReference>
<keyword evidence="5" id="KW-1185">Reference proteome</keyword>
<reference evidence="4" key="2">
    <citation type="submission" date="2020-05" db="EMBL/GenBank/DDBJ databases">
        <authorList>
            <person name="Kim H.-S."/>
            <person name="Proctor R.H."/>
            <person name="Brown D.W."/>
        </authorList>
    </citation>
    <scope>NUCLEOTIDE SEQUENCE</scope>
    <source>
        <strain evidence="4">NRRL 20472</strain>
    </source>
</reference>
<gene>
    <name evidence="4" type="ORF">FSARC_1149</name>
</gene>
<dbReference type="InterPro" id="IPR013094">
    <property type="entry name" value="AB_hydrolase_3"/>
</dbReference>
<dbReference type="InterPro" id="IPR050300">
    <property type="entry name" value="GDXG_lipolytic_enzyme"/>
</dbReference>
<proteinExistence type="predicted"/>
<evidence type="ECO:0000313" key="4">
    <source>
        <dbReference type="EMBL" id="KAF4972252.1"/>
    </source>
</evidence>
<dbReference type="Proteomes" id="UP000622797">
    <property type="component" value="Unassembled WGS sequence"/>
</dbReference>
<dbReference type="InterPro" id="IPR035959">
    <property type="entry name" value="RutC-like_sf"/>
</dbReference>
<dbReference type="GO" id="GO:0016787">
    <property type="term" value="F:hydrolase activity"/>
    <property type="evidence" value="ECO:0007669"/>
    <property type="project" value="UniProtKB-KW"/>
</dbReference>
<dbReference type="Pfam" id="PF07859">
    <property type="entry name" value="Abhydrolase_3"/>
    <property type="match status" value="1"/>
</dbReference>
<dbReference type="Gene3D" id="3.30.1330.40">
    <property type="entry name" value="RutC-like"/>
    <property type="match status" value="1"/>
</dbReference>
<feature type="domain" description="Alpha/beta hydrolase fold-3" evidence="3">
    <location>
        <begin position="91"/>
        <end position="298"/>
    </location>
</feature>
<evidence type="ECO:0000256" key="2">
    <source>
        <dbReference type="SAM" id="MobiDB-lite"/>
    </source>
</evidence>
<sequence>MTISDTDMRPIRLPPYDPEILAVEDTQHRPIPSSVDELLELRKEEPQRDDSIYNDPEIDTQDIKVSGLNCEIPAIVLTRKGGTASKPRPGILFLHGGGRVMGNVYVGLAAVSELAKDLDAVIISPGYRLSPDVHGMVSVEDCYASLVWISQHLTTYNIDPARFMIAGVSAGAGIAAGVTLLARDRKGPRLCAQLLACPMLDDRFNNLSSRQFENGRGFYTPWGRYAWELILGDDIERGTVSHYVAPGRAQDLSDLPPAYIDAGSGEPFRDEDIAYATKLWECGVQADLHVWGGGCHGFDLFYPTEIGAEAVKTRYAWLRRMLREKKGPTIPSSVSSSASPSSTTPSVTYAQVPGPLGDLFQTLGSSHVAKIPLSGSLVVTGGQPGFDRHGQLVTESLEKEFEACLDCVEAALKAGGVETGLSGAHKFSAYFLDIRHEAVMQEVWRKRLPEHRPTWSSREDFKAALGDSSLNVIAVSCTQYFGAQILQVYDVRESYVVTPHIVHPQTVDSEAVKLRQSKETIVGLEQVTGIGSLAELRYLGEPLVRNLGGDDGYVAQNKLVPNRVHVVPGGFQALEEAFGLSQ</sequence>
<feature type="region of interest" description="Disordered" evidence="2">
    <location>
        <begin position="327"/>
        <end position="348"/>
    </location>
</feature>
<dbReference type="PANTHER" id="PTHR48081">
    <property type="entry name" value="AB HYDROLASE SUPERFAMILY PROTEIN C4A8.06C"/>
    <property type="match status" value="1"/>
</dbReference>
<name>A0A8H4UA06_9HYPO</name>
<dbReference type="InterPro" id="IPR029058">
    <property type="entry name" value="AB_hydrolase_fold"/>
</dbReference>
<dbReference type="EMBL" id="JABEXW010000063">
    <property type="protein sequence ID" value="KAF4972252.1"/>
    <property type="molecule type" value="Genomic_DNA"/>
</dbReference>
<organism evidence="4 5">
    <name type="scientific">Fusarium sarcochroum</name>
    <dbReference type="NCBI Taxonomy" id="1208366"/>
    <lineage>
        <taxon>Eukaryota</taxon>
        <taxon>Fungi</taxon>
        <taxon>Dikarya</taxon>
        <taxon>Ascomycota</taxon>
        <taxon>Pezizomycotina</taxon>
        <taxon>Sordariomycetes</taxon>
        <taxon>Hypocreomycetidae</taxon>
        <taxon>Hypocreales</taxon>
        <taxon>Nectriaceae</taxon>
        <taxon>Fusarium</taxon>
        <taxon>Fusarium lateritium species complex</taxon>
    </lineage>
</organism>
<protein>
    <recommendedName>
        <fullName evidence="3">Alpha/beta hydrolase fold-3 domain-containing protein</fullName>
    </recommendedName>
</protein>
<evidence type="ECO:0000256" key="1">
    <source>
        <dbReference type="ARBA" id="ARBA00022801"/>
    </source>
</evidence>
<keyword evidence="1" id="KW-0378">Hydrolase</keyword>
<dbReference type="PANTHER" id="PTHR48081:SF8">
    <property type="entry name" value="ALPHA_BETA HYDROLASE FOLD-3 DOMAIN-CONTAINING PROTEIN-RELATED"/>
    <property type="match status" value="1"/>
</dbReference>
<accession>A0A8H4UA06</accession>
<dbReference type="Gene3D" id="3.40.50.1820">
    <property type="entry name" value="alpha/beta hydrolase"/>
    <property type="match status" value="1"/>
</dbReference>